<accession>A0A7U2QYS1</accession>
<dbReference type="VEuPathDB" id="FungiDB:AFLA_011189"/>
<evidence type="ECO:0008006" key="4">
    <source>
        <dbReference type="Google" id="ProtNLM"/>
    </source>
</evidence>
<organism evidence="2 3">
    <name type="scientific">Aspergillus flavus (strain ATCC 200026 / FGSC A1120 / IAM 13836 / NRRL 3357 / JCM 12722 / SRRC 167)</name>
    <dbReference type="NCBI Taxonomy" id="332952"/>
    <lineage>
        <taxon>Eukaryota</taxon>
        <taxon>Fungi</taxon>
        <taxon>Dikarya</taxon>
        <taxon>Ascomycota</taxon>
        <taxon>Pezizomycotina</taxon>
        <taxon>Eurotiomycetes</taxon>
        <taxon>Eurotiomycetidae</taxon>
        <taxon>Eurotiales</taxon>
        <taxon>Aspergillaceae</taxon>
        <taxon>Aspergillus</taxon>
        <taxon>Aspergillus subgen. Circumdati</taxon>
    </lineage>
</organism>
<dbReference type="AlphaFoldDB" id="A0A7U2QYS1"/>
<dbReference type="EMBL" id="CP044619">
    <property type="protein sequence ID" value="QRD89187.1"/>
    <property type="molecule type" value="Genomic_DNA"/>
</dbReference>
<dbReference type="Proteomes" id="UP000596276">
    <property type="component" value="Chromosome 1"/>
</dbReference>
<proteinExistence type="predicted"/>
<evidence type="ECO:0000313" key="2">
    <source>
        <dbReference type="EMBL" id="QRD89187.1"/>
    </source>
</evidence>
<sequence>MKRPALAFAAVLQLLATAEASWSLTLYNRPGCGEVADLNACCTGPGNELYMSAGSTHGDPVYAWSGQGDDHGWAVVLGRDDNCWGVDNGVMSISTVSLRTGSKRRGLPTVVKANYYVYRNGSIKYRLPIGSEHEE</sequence>
<gene>
    <name evidence="2" type="ORF">F9C07_2102943</name>
</gene>
<evidence type="ECO:0000256" key="1">
    <source>
        <dbReference type="SAM" id="SignalP"/>
    </source>
</evidence>
<dbReference type="VEuPathDB" id="FungiDB:F9C07_2102943"/>
<name>A0A7U2QYS1_ASPFN</name>
<keyword evidence="1" id="KW-0732">Signal</keyword>
<reference evidence="3" key="1">
    <citation type="journal article" date="2021" name="G3 (Bethesda)">
        <title>Chromosome assembled and annotated genome sequence of Aspergillus flavus NRRL 3357.</title>
        <authorList>
            <person name="Skerker J.M."/>
            <person name="Pianalto K.M."/>
            <person name="Mondo S.J."/>
            <person name="Yang K."/>
            <person name="Arkin A.P."/>
            <person name="Keller N.P."/>
            <person name="Grigoriev I.V."/>
            <person name="Louise Glass N.L."/>
        </authorList>
    </citation>
    <scope>NUCLEOTIDE SEQUENCE [LARGE SCALE GENOMIC DNA]</scope>
    <source>
        <strain evidence="3">ATCC 200026 / FGSC A1120 / IAM 13836 / NRRL 3357 / JCM 12722 / SRRC 167</strain>
    </source>
</reference>
<feature type="chain" id="PRO_5031002421" description="Secreted protein" evidence="1">
    <location>
        <begin position="21"/>
        <end position="135"/>
    </location>
</feature>
<evidence type="ECO:0000313" key="3">
    <source>
        <dbReference type="Proteomes" id="UP000596276"/>
    </source>
</evidence>
<keyword evidence="3" id="KW-1185">Reference proteome</keyword>
<protein>
    <recommendedName>
        <fullName evidence="4">Secreted protein</fullName>
    </recommendedName>
</protein>
<feature type="signal peptide" evidence="1">
    <location>
        <begin position="1"/>
        <end position="20"/>
    </location>
</feature>